<evidence type="ECO:0000256" key="7">
    <source>
        <dbReference type="ARBA" id="ARBA00022967"/>
    </source>
</evidence>
<dbReference type="PROSITE" id="PS00211">
    <property type="entry name" value="ABC_TRANSPORTER_1"/>
    <property type="match status" value="1"/>
</dbReference>
<feature type="domain" description="ABC transporter" evidence="9">
    <location>
        <begin position="253"/>
        <end position="494"/>
    </location>
</feature>
<dbReference type="InterPro" id="IPR017871">
    <property type="entry name" value="ABC_transporter-like_CS"/>
</dbReference>
<sequence>MEQPILSIRNISKEYPGVKALDDVSFDIPANVVHCIVGENGAGKSTLIKILTGAIEKTRGSMHLNGQEYHPKSIKEAMRAGISVLYQELNVVDELTVEENLTLGAEETRFGVIRHSGKSQRVYEVLHEIDPSIELKEKVEKLSMAKKQIVEIAKAVAANASILIMDEPTAALSEEEVRKLFTIIHKLREQKVTVIYISHRLDEIMEIGDYVTVLRDGRTIATKQASKIQGQEELIQLMLGKIVIQTYVPSVIDPDKKVLEVEHLTNDKLHDISFEARKGEIVGFYGLVGAGKTEVARALFGADPSQGTVRIGGREVHVRDPREAIRQGITMVPEERRTQGLFLELSIKDNIPVMNYKKISRWNVYNKRKQREMAIQYIKDLRIATSSEEKSVSLLSGGNQQKVVLAKCLNADAKVLLLDEPSRGVDVGAKDEIFHIIRELAAKGSACIVFSSELPEILALCDKIILLYEGEIRAVVQNSVNKQPDSEKIMQISTGGLDKYDE</sequence>
<gene>
    <name evidence="10" type="ORF">KTH90_12060</name>
</gene>
<evidence type="ECO:0000313" key="10">
    <source>
        <dbReference type="EMBL" id="MBU9726749.1"/>
    </source>
</evidence>
<dbReference type="Proteomes" id="UP001314681">
    <property type="component" value="Unassembled WGS sequence"/>
</dbReference>
<keyword evidence="5" id="KW-0547">Nucleotide-binding</keyword>
<evidence type="ECO:0000256" key="6">
    <source>
        <dbReference type="ARBA" id="ARBA00022840"/>
    </source>
</evidence>
<comment type="caution">
    <text evidence="10">The sequence shown here is derived from an EMBL/GenBank/DDBJ whole genome shotgun (WGS) entry which is preliminary data.</text>
</comment>
<keyword evidence="8" id="KW-0472">Membrane</keyword>
<evidence type="ECO:0000256" key="8">
    <source>
        <dbReference type="ARBA" id="ARBA00023136"/>
    </source>
</evidence>
<dbReference type="RefSeq" id="WP_238726860.1">
    <property type="nucleotide sequence ID" value="NZ_JAHQCX010000007.1"/>
</dbReference>
<dbReference type="CDD" id="cd03216">
    <property type="entry name" value="ABC_Carb_Monos_I"/>
    <property type="match status" value="1"/>
</dbReference>
<keyword evidence="7" id="KW-1278">Translocase</keyword>
<keyword evidence="1" id="KW-0813">Transport</keyword>
<dbReference type="PANTHER" id="PTHR43790:SF3">
    <property type="entry name" value="D-ALLOSE IMPORT ATP-BINDING PROTEIN ALSA-RELATED"/>
    <property type="match status" value="1"/>
</dbReference>
<proteinExistence type="predicted"/>
<dbReference type="EMBL" id="JAHQCX010000007">
    <property type="protein sequence ID" value="MBU9726749.1"/>
    <property type="molecule type" value="Genomic_DNA"/>
</dbReference>
<evidence type="ECO:0000313" key="11">
    <source>
        <dbReference type="Proteomes" id="UP001314681"/>
    </source>
</evidence>
<reference evidence="10 11" key="1">
    <citation type="submission" date="2021-06" db="EMBL/GenBank/DDBJ databases">
        <title>Description of novel taxa of the family Lachnospiraceae.</title>
        <authorList>
            <person name="Chaplin A.V."/>
            <person name="Sokolova S.R."/>
            <person name="Pikina A.P."/>
            <person name="Korzhanova M."/>
            <person name="Belova V."/>
            <person name="Korostin D."/>
            <person name="Efimov B.A."/>
        </authorList>
    </citation>
    <scope>NUCLEOTIDE SEQUENCE [LARGE SCALE GENOMIC DNA]</scope>
    <source>
        <strain evidence="10 11">ASD4241</strain>
    </source>
</reference>
<name>A0ABS6K8B2_9FIRM</name>
<accession>A0ABS6K8B2</accession>
<keyword evidence="4" id="KW-0677">Repeat</keyword>
<dbReference type="Pfam" id="PF00005">
    <property type="entry name" value="ABC_tran"/>
    <property type="match status" value="2"/>
</dbReference>
<dbReference type="SUPFAM" id="SSF52540">
    <property type="entry name" value="P-loop containing nucleoside triphosphate hydrolases"/>
    <property type="match status" value="2"/>
</dbReference>
<dbReference type="SMART" id="SM00382">
    <property type="entry name" value="AAA"/>
    <property type="match status" value="2"/>
</dbReference>
<dbReference type="Gene3D" id="3.40.50.300">
    <property type="entry name" value="P-loop containing nucleotide triphosphate hydrolases"/>
    <property type="match status" value="2"/>
</dbReference>
<protein>
    <submittedName>
        <fullName evidence="10">Sugar ABC transporter ATP-binding protein</fullName>
    </submittedName>
</protein>
<keyword evidence="3" id="KW-0762">Sugar transport</keyword>
<dbReference type="PANTHER" id="PTHR43790">
    <property type="entry name" value="CARBOHYDRATE TRANSPORT ATP-BINDING PROTEIN MG119-RELATED"/>
    <property type="match status" value="1"/>
</dbReference>
<evidence type="ECO:0000259" key="9">
    <source>
        <dbReference type="PROSITE" id="PS50893"/>
    </source>
</evidence>
<dbReference type="PROSITE" id="PS50893">
    <property type="entry name" value="ABC_TRANSPORTER_2"/>
    <property type="match status" value="2"/>
</dbReference>
<keyword evidence="6 10" id="KW-0067">ATP-binding</keyword>
<dbReference type="InterPro" id="IPR050107">
    <property type="entry name" value="ABC_carbohydrate_import_ATPase"/>
</dbReference>
<keyword evidence="11" id="KW-1185">Reference proteome</keyword>
<evidence type="ECO:0000256" key="5">
    <source>
        <dbReference type="ARBA" id="ARBA00022741"/>
    </source>
</evidence>
<organism evidence="10 11">
    <name type="scientific">Diplocloster modestus</name>
    <dbReference type="NCBI Taxonomy" id="2850322"/>
    <lineage>
        <taxon>Bacteria</taxon>
        <taxon>Bacillati</taxon>
        <taxon>Bacillota</taxon>
        <taxon>Clostridia</taxon>
        <taxon>Lachnospirales</taxon>
        <taxon>Lachnospiraceae</taxon>
        <taxon>Diplocloster</taxon>
    </lineage>
</organism>
<keyword evidence="2" id="KW-1003">Cell membrane</keyword>
<evidence type="ECO:0000256" key="4">
    <source>
        <dbReference type="ARBA" id="ARBA00022737"/>
    </source>
</evidence>
<dbReference type="InterPro" id="IPR003593">
    <property type="entry name" value="AAA+_ATPase"/>
</dbReference>
<evidence type="ECO:0000256" key="2">
    <source>
        <dbReference type="ARBA" id="ARBA00022475"/>
    </source>
</evidence>
<feature type="domain" description="ABC transporter" evidence="9">
    <location>
        <begin position="6"/>
        <end position="241"/>
    </location>
</feature>
<evidence type="ECO:0000256" key="3">
    <source>
        <dbReference type="ARBA" id="ARBA00022597"/>
    </source>
</evidence>
<dbReference type="InterPro" id="IPR027417">
    <property type="entry name" value="P-loop_NTPase"/>
</dbReference>
<dbReference type="InterPro" id="IPR003439">
    <property type="entry name" value="ABC_transporter-like_ATP-bd"/>
</dbReference>
<dbReference type="CDD" id="cd03215">
    <property type="entry name" value="ABC_Carb_Monos_II"/>
    <property type="match status" value="1"/>
</dbReference>
<dbReference type="GO" id="GO:0005524">
    <property type="term" value="F:ATP binding"/>
    <property type="evidence" value="ECO:0007669"/>
    <property type="project" value="UniProtKB-KW"/>
</dbReference>
<evidence type="ECO:0000256" key="1">
    <source>
        <dbReference type="ARBA" id="ARBA00022448"/>
    </source>
</evidence>